<name>A0A542ZHH7_9MICO</name>
<feature type="domain" description="RecX third three-helical" evidence="8">
    <location>
        <begin position="218"/>
        <end position="259"/>
    </location>
</feature>
<evidence type="ECO:0000259" key="8">
    <source>
        <dbReference type="Pfam" id="PF21981"/>
    </source>
</evidence>
<comment type="subcellular location">
    <subcellularLocation>
        <location evidence="1 5">Cytoplasm</location>
    </subcellularLocation>
</comment>
<keyword evidence="11" id="KW-1185">Reference proteome</keyword>
<evidence type="ECO:0000256" key="2">
    <source>
        <dbReference type="ARBA" id="ARBA00009695"/>
    </source>
</evidence>
<evidence type="ECO:0000256" key="5">
    <source>
        <dbReference type="HAMAP-Rule" id="MF_01114"/>
    </source>
</evidence>
<evidence type="ECO:0000256" key="1">
    <source>
        <dbReference type="ARBA" id="ARBA00004496"/>
    </source>
</evidence>
<dbReference type="HAMAP" id="MF_01114">
    <property type="entry name" value="RecX"/>
    <property type="match status" value="1"/>
</dbReference>
<organism evidence="10 11">
    <name type="scientific">Oryzihumus leptocrescens</name>
    <dbReference type="NCBI Taxonomy" id="297536"/>
    <lineage>
        <taxon>Bacteria</taxon>
        <taxon>Bacillati</taxon>
        <taxon>Actinomycetota</taxon>
        <taxon>Actinomycetes</taxon>
        <taxon>Micrococcales</taxon>
        <taxon>Intrasporangiaceae</taxon>
        <taxon>Oryzihumus</taxon>
    </lineage>
</organism>
<dbReference type="AlphaFoldDB" id="A0A542ZHH7"/>
<dbReference type="Pfam" id="PF21982">
    <property type="entry name" value="RecX_HTH1"/>
    <property type="match status" value="1"/>
</dbReference>
<dbReference type="InterPro" id="IPR003783">
    <property type="entry name" value="Regulatory_RecX"/>
</dbReference>
<gene>
    <name evidence="5" type="primary">recX</name>
    <name evidence="10" type="ORF">FB474_1150</name>
</gene>
<feature type="domain" description="RecX second three-helical" evidence="7">
    <location>
        <begin position="169"/>
        <end position="210"/>
    </location>
</feature>
<evidence type="ECO:0000313" key="11">
    <source>
        <dbReference type="Proteomes" id="UP000319514"/>
    </source>
</evidence>
<feature type="domain" description="RecX first three-helical" evidence="9">
    <location>
        <begin position="123"/>
        <end position="162"/>
    </location>
</feature>
<dbReference type="Pfam" id="PF02631">
    <property type="entry name" value="RecX_HTH2"/>
    <property type="match status" value="1"/>
</dbReference>
<dbReference type="Pfam" id="PF21981">
    <property type="entry name" value="RecX_HTH3"/>
    <property type="match status" value="1"/>
</dbReference>
<dbReference type="RefSeq" id="WP_281286301.1">
    <property type="nucleotide sequence ID" value="NZ_VFOQ01000001.1"/>
</dbReference>
<accession>A0A542ZHH7</accession>
<dbReference type="Proteomes" id="UP000319514">
    <property type="component" value="Unassembled WGS sequence"/>
</dbReference>
<dbReference type="GO" id="GO:0005737">
    <property type="term" value="C:cytoplasm"/>
    <property type="evidence" value="ECO:0007669"/>
    <property type="project" value="UniProtKB-SubCell"/>
</dbReference>
<dbReference type="EMBL" id="VFOQ01000001">
    <property type="protein sequence ID" value="TQL59784.1"/>
    <property type="molecule type" value="Genomic_DNA"/>
</dbReference>
<evidence type="ECO:0000256" key="3">
    <source>
        <dbReference type="ARBA" id="ARBA00018111"/>
    </source>
</evidence>
<comment type="function">
    <text evidence="5">Modulates RecA activity.</text>
</comment>
<evidence type="ECO:0000313" key="10">
    <source>
        <dbReference type="EMBL" id="TQL59784.1"/>
    </source>
</evidence>
<dbReference type="Gene3D" id="1.10.10.10">
    <property type="entry name" value="Winged helix-like DNA-binding domain superfamily/Winged helix DNA-binding domain"/>
    <property type="match status" value="2"/>
</dbReference>
<dbReference type="PANTHER" id="PTHR33602:SF1">
    <property type="entry name" value="REGULATORY PROTEIN RECX FAMILY PROTEIN"/>
    <property type="match status" value="1"/>
</dbReference>
<sequence length="276" mass="29689">MTTDKHDAARAALEAALAATSGDSGGSAPAWTDPRLGTSGPDWARVPAGTDGAAPEEAPGRRPTGRASGRSPGQSRRTARPASGESTDGRRRSRGSRRASATPGDPEQDLQARDTEADPYDVARQIVLRQLAMAPRSRQQLADKLRQRNCPDDVAAAVLDRMTEVGLVDDAAYAQMLVRSKQAERGLARRALARELRTKGIDAELAAETLDDIDEDAERARARQLVDKKLRTMHGLGVEVQTRRLAGMLARKGYSSGMSYGVIRDAIADSEEYLTD</sequence>
<evidence type="ECO:0000256" key="6">
    <source>
        <dbReference type="SAM" id="MobiDB-lite"/>
    </source>
</evidence>
<feature type="region of interest" description="Disordered" evidence="6">
    <location>
        <begin position="1"/>
        <end position="118"/>
    </location>
</feature>
<dbReference type="GO" id="GO:0006282">
    <property type="term" value="P:regulation of DNA repair"/>
    <property type="evidence" value="ECO:0007669"/>
    <property type="project" value="UniProtKB-UniRule"/>
</dbReference>
<evidence type="ECO:0000259" key="9">
    <source>
        <dbReference type="Pfam" id="PF21982"/>
    </source>
</evidence>
<keyword evidence="4 5" id="KW-0963">Cytoplasm</keyword>
<evidence type="ECO:0000256" key="4">
    <source>
        <dbReference type="ARBA" id="ARBA00022490"/>
    </source>
</evidence>
<comment type="caution">
    <text evidence="10">The sequence shown here is derived from an EMBL/GenBank/DDBJ whole genome shotgun (WGS) entry which is preliminary data.</text>
</comment>
<comment type="similarity">
    <text evidence="2 5">Belongs to the RecX family.</text>
</comment>
<evidence type="ECO:0000259" key="7">
    <source>
        <dbReference type="Pfam" id="PF02631"/>
    </source>
</evidence>
<dbReference type="PANTHER" id="PTHR33602">
    <property type="entry name" value="REGULATORY PROTEIN RECX FAMILY PROTEIN"/>
    <property type="match status" value="1"/>
</dbReference>
<dbReference type="InterPro" id="IPR053924">
    <property type="entry name" value="RecX_HTH_2nd"/>
</dbReference>
<dbReference type="InterPro" id="IPR036388">
    <property type="entry name" value="WH-like_DNA-bd_sf"/>
</dbReference>
<dbReference type="InterPro" id="IPR053926">
    <property type="entry name" value="RecX_HTH_1st"/>
</dbReference>
<proteinExistence type="inferred from homology"/>
<reference evidence="10 11" key="1">
    <citation type="submission" date="2019-06" db="EMBL/GenBank/DDBJ databases">
        <title>Sequencing the genomes of 1000 actinobacteria strains.</title>
        <authorList>
            <person name="Klenk H.-P."/>
        </authorList>
    </citation>
    <scope>NUCLEOTIDE SEQUENCE [LARGE SCALE GENOMIC DNA]</scope>
    <source>
        <strain evidence="10 11">DSM 18082</strain>
    </source>
</reference>
<dbReference type="InterPro" id="IPR053925">
    <property type="entry name" value="RecX_HTH_3rd"/>
</dbReference>
<feature type="compositionally biased region" description="Low complexity" evidence="6">
    <location>
        <begin position="10"/>
        <end position="19"/>
    </location>
</feature>
<protein>
    <recommendedName>
        <fullName evidence="3 5">Regulatory protein RecX</fullName>
    </recommendedName>
</protein>